<dbReference type="SMART" id="SM00388">
    <property type="entry name" value="HisKA"/>
    <property type="match status" value="1"/>
</dbReference>
<keyword evidence="4" id="KW-1003">Cell membrane</keyword>
<comment type="catalytic activity">
    <reaction evidence="1">
        <text>ATP + protein L-histidine = ADP + protein N-phospho-L-histidine.</text>
        <dbReference type="EC" id="2.7.13.3"/>
    </reaction>
</comment>
<dbReference type="STRING" id="284581.AMD01_03405"/>
<gene>
    <name evidence="16" type="ORF">AMD01_03405</name>
</gene>
<dbReference type="SUPFAM" id="SSF47384">
    <property type="entry name" value="Homodimeric domain of signal transducing histidine kinase"/>
    <property type="match status" value="1"/>
</dbReference>
<evidence type="ECO:0000313" key="16">
    <source>
        <dbReference type="EMBL" id="KOO50796.1"/>
    </source>
</evidence>
<dbReference type="Gene3D" id="1.10.8.500">
    <property type="entry name" value="HAMP domain in histidine kinase"/>
    <property type="match status" value="1"/>
</dbReference>
<dbReference type="SMART" id="SM00304">
    <property type="entry name" value="HAMP"/>
    <property type="match status" value="1"/>
</dbReference>
<dbReference type="EC" id="2.7.13.3" evidence="3"/>
<dbReference type="Gene3D" id="3.30.450.20">
    <property type="entry name" value="PAS domain"/>
    <property type="match status" value="1"/>
</dbReference>
<organism evidence="16 17">
    <name type="scientific">Priestia koreensis</name>
    <dbReference type="NCBI Taxonomy" id="284581"/>
    <lineage>
        <taxon>Bacteria</taxon>
        <taxon>Bacillati</taxon>
        <taxon>Bacillota</taxon>
        <taxon>Bacilli</taxon>
        <taxon>Bacillales</taxon>
        <taxon>Bacillaceae</taxon>
        <taxon>Priestia</taxon>
    </lineage>
</organism>
<dbReference type="PANTHER" id="PTHR43065">
    <property type="entry name" value="SENSOR HISTIDINE KINASE"/>
    <property type="match status" value="1"/>
</dbReference>
<evidence type="ECO:0000256" key="11">
    <source>
        <dbReference type="ARBA" id="ARBA00023136"/>
    </source>
</evidence>
<keyword evidence="6" id="KW-0808">Transferase</keyword>
<keyword evidence="12" id="KW-0175">Coiled coil</keyword>
<proteinExistence type="predicted"/>
<dbReference type="InterPro" id="IPR003594">
    <property type="entry name" value="HATPase_dom"/>
</dbReference>
<dbReference type="InterPro" id="IPR003661">
    <property type="entry name" value="HisK_dim/P_dom"/>
</dbReference>
<dbReference type="InterPro" id="IPR005467">
    <property type="entry name" value="His_kinase_dom"/>
</dbReference>
<dbReference type="InterPro" id="IPR036890">
    <property type="entry name" value="HATPase_C_sf"/>
</dbReference>
<feature type="transmembrane region" description="Helical" evidence="13">
    <location>
        <begin position="198"/>
        <end position="216"/>
    </location>
</feature>
<dbReference type="AlphaFoldDB" id="A0A0M0LII7"/>
<keyword evidence="9" id="KW-0067">ATP-binding</keyword>
<feature type="transmembrane region" description="Helical" evidence="13">
    <location>
        <begin position="15"/>
        <end position="34"/>
    </location>
</feature>
<dbReference type="PRINTS" id="PR00344">
    <property type="entry name" value="BCTRLSENSOR"/>
</dbReference>
<dbReference type="SMART" id="SM00387">
    <property type="entry name" value="HATPase_c"/>
    <property type="match status" value="1"/>
</dbReference>
<feature type="coiled-coil region" evidence="12">
    <location>
        <begin position="293"/>
        <end position="322"/>
    </location>
</feature>
<comment type="subcellular location">
    <subcellularLocation>
        <location evidence="2">Cell membrane</location>
        <topology evidence="2">Multi-pass membrane protein</topology>
    </subcellularLocation>
</comment>
<evidence type="ECO:0000259" key="14">
    <source>
        <dbReference type="PROSITE" id="PS50109"/>
    </source>
</evidence>
<dbReference type="Pfam" id="PF00672">
    <property type="entry name" value="HAMP"/>
    <property type="match status" value="1"/>
</dbReference>
<dbReference type="CDD" id="cd00082">
    <property type="entry name" value="HisKA"/>
    <property type="match status" value="1"/>
</dbReference>
<evidence type="ECO:0000256" key="3">
    <source>
        <dbReference type="ARBA" id="ARBA00012438"/>
    </source>
</evidence>
<evidence type="ECO:0000256" key="13">
    <source>
        <dbReference type="SAM" id="Phobius"/>
    </source>
</evidence>
<keyword evidence="11 13" id="KW-0472">Membrane</keyword>
<dbReference type="Gene3D" id="3.30.565.10">
    <property type="entry name" value="Histidine kinase-like ATPase, C-terminal domain"/>
    <property type="match status" value="1"/>
</dbReference>
<dbReference type="Pfam" id="PF00512">
    <property type="entry name" value="HisKA"/>
    <property type="match status" value="1"/>
</dbReference>
<dbReference type="InterPro" id="IPR003660">
    <property type="entry name" value="HAMP_dom"/>
</dbReference>
<keyword evidence="17" id="KW-1185">Reference proteome</keyword>
<dbReference type="EMBL" id="LILC01000002">
    <property type="protein sequence ID" value="KOO50796.1"/>
    <property type="molecule type" value="Genomic_DNA"/>
</dbReference>
<sequence length="549" mass="61845">MREYIRNLSIFNKTVLFSTFVVILMGVGTAYISYHVQRNMTKDILMQQATGVSSFYSHTLNATDILKVENSKDSNTDANSRVKRDIQKVSNSSSSYLLSYVVSTKKVAGNNVKMLVVSDKEVEKRLGKKHIYQADPRFYEAYQKAIKTKKMTETHVYKDRFGVWTTSFAPIQDSNKEVVGVVGVSVDASILATFQRKLIASLIAGCIIFFTIIIFFQDWGLRKLMSPLRELLLGIQQVSKGNFQVRLRQQDASELGEISKQFNEMTLMLQTLFEQVAVTKENLGEKASPKPPLKGLEKAIDEMELIIEKTRLQKELQRAEKMNAIGQLAASVAHEIRNPMTVVKGFLQLFYAKDNLSDTEKGYIQLMIDEINRAEIIINDYLSLARPDVEQTEAIHCYASVNNLVELLSSYALLTNNINIEVSLNAKPVIRGVRNEFNQVLLNIMKNGIEAMKHGGTLKVVLEETEHNALIKVSDTGIGMNKEELERLGTPFYSLKEKGTGIGLMVSYQIIEKMKGKIQVQSQRGLGTTFLLEFPKISAEGERILAIKQ</sequence>
<keyword evidence="7" id="KW-0547">Nucleotide-binding</keyword>
<reference evidence="17" key="1">
    <citation type="submission" date="2015-08" db="EMBL/GenBank/DDBJ databases">
        <title>Fjat-14210 dsm16467.</title>
        <authorList>
            <person name="Liu B."/>
            <person name="Wang J."/>
            <person name="Zhu Y."/>
            <person name="Liu G."/>
            <person name="Chen Q."/>
            <person name="Chen Z."/>
            <person name="Lan J."/>
            <person name="Che J."/>
            <person name="Ge C."/>
            <person name="Shi H."/>
            <person name="Pan Z."/>
            <person name="Liu X."/>
        </authorList>
    </citation>
    <scope>NUCLEOTIDE SEQUENCE [LARGE SCALE GENOMIC DNA]</scope>
    <source>
        <strain evidence="17">DSM 16467</strain>
    </source>
</reference>
<keyword evidence="13" id="KW-1133">Transmembrane helix</keyword>
<feature type="domain" description="Histidine kinase" evidence="14">
    <location>
        <begin position="331"/>
        <end position="538"/>
    </location>
</feature>
<dbReference type="GO" id="GO:0005524">
    <property type="term" value="F:ATP binding"/>
    <property type="evidence" value="ECO:0007669"/>
    <property type="project" value="UniProtKB-KW"/>
</dbReference>
<evidence type="ECO:0000256" key="5">
    <source>
        <dbReference type="ARBA" id="ARBA00022553"/>
    </source>
</evidence>
<evidence type="ECO:0000256" key="9">
    <source>
        <dbReference type="ARBA" id="ARBA00022840"/>
    </source>
</evidence>
<evidence type="ECO:0000256" key="1">
    <source>
        <dbReference type="ARBA" id="ARBA00000085"/>
    </source>
</evidence>
<keyword evidence="5" id="KW-0597">Phosphoprotein</keyword>
<evidence type="ECO:0000256" key="7">
    <source>
        <dbReference type="ARBA" id="ARBA00022741"/>
    </source>
</evidence>
<keyword evidence="13" id="KW-0812">Transmembrane</keyword>
<dbReference type="Pfam" id="PF02518">
    <property type="entry name" value="HATPase_c"/>
    <property type="match status" value="1"/>
</dbReference>
<dbReference type="RefSeq" id="WP_053399969.1">
    <property type="nucleotide sequence ID" value="NZ_JAUKEN010000002.1"/>
</dbReference>
<evidence type="ECO:0000313" key="17">
    <source>
        <dbReference type="Proteomes" id="UP000037558"/>
    </source>
</evidence>
<dbReference type="PROSITE" id="PS50109">
    <property type="entry name" value="HIS_KIN"/>
    <property type="match status" value="1"/>
</dbReference>
<protein>
    <recommendedName>
        <fullName evidence="3">histidine kinase</fullName>
        <ecNumber evidence="3">2.7.13.3</ecNumber>
    </recommendedName>
</protein>
<evidence type="ECO:0000256" key="2">
    <source>
        <dbReference type="ARBA" id="ARBA00004651"/>
    </source>
</evidence>
<keyword evidence="8 16" id="KW-0418">Kinase</keyword>
<name>A0A0M0LII7_9BACI</name>
<dbReference type="InterPro" id="IPR036097">
    <property type="entry name" value="HisK_dim/P_sf"/>
</dbReference>
<evidence type="ECO:0000256" key="8">
    <source>
        <dbReference type="ARBA" id="ARBA00022777"/>
    </source>
</evidence>
<dbReference type="OrthoDB" id="9815750at2"/>
<dbReference type="Pfam" id="PF22673">
    <property type="entry name" value="MCP-like_PDC_1"/>
    <property type="match status" value="1"/>
</dbReference>
<dbReference type="GO" id="GO:0000155">
    <property type="term" value="F:phosphorelay sensor kinase activity"/>
    <property type="evidence" value="ECO:0007669"/>
    <property type="project" value="InterPro"/>
</dbReference>
<dbReference type="CDD" id="cd06225">
    <property type="entry name" value="HAMP"/>
    <property type="match status" value="1"/>
</dbReference>
<accession>A0A0M0LII7</accession>
<feature type="domain" description="HAMP" evidence="15">
    <location>
        <begin position="222"/>
        <end position="274"/>
    </location>
</feature>
<dbReference type="SUPFAM" id="SSF55874">
    <property type="entry name" value="ATPase domain of HSP90 chaperone/DNA topoisomerase II/histidine kinase"/>
    <property type="match status" value="1"/>
</dbReference>
<evidence type="ECO:0000256" key="12">
    <source>
        <dbReference type="SAM" id="Coils"/>
    </source>
</evidence>
<keyword evidence="10" id="KW-0902">Two-component regulatory system</keyword>
<dbReference type="InterPro" id="IPR004358">
    <property type="entry name" value="Sig_transdc_His_kin-like_C"/>
</dbReference>
<comment type="caution">
    <text evidence="16">The sequence shown here is derived from an EMBL/GenBank/DDBJ whole genome shotgun (WGS) entry which is preliminary data.</text>
</comment>
<evidence type="ECO:0000256" key="6">
    <source>
        <dbReference type="ARBA" id="ARBA00022679"/>
    </source>
</evidence>
<dbReference type="PATRIC" id="fig|284581.3.peg.973"/>
<evidence type="ECO:0000256" key="4">
    <source>
        <dbReference type="ARBA" id="ARBA00022475"/>
    </source>
</evidence>
<dbReference type="Proteomes" id="UP000037558">
    <property type="component" value="Unassembled WGS sequence"/>
</dbReference>
<dbReference type="PROSITE" id="PS50885">
    <property type="entry name" value="HAMP"/>
    <property type="match status" value="1"/>
</dbReference>
<dbReference type="Gene3D" id="1.10.287.130">
    <property type="match status" value="1"/>
</dbReference>
<evidence type="ECO:0000259" key="15">
    <source>
        <dbReference type="PROSITE" id="PS50885"/>
    </source>
</evidence>
<dbReference type="PANTHER" id="PTHR43065:SF46">
    <property type="entry name" value="C4-DICARBOXYLATE TRANSPORT SENSOR PROTEIN DCTB"/>
    <property type="match status" value="1"/>
</dbReference>
<dbReference type="GO" id="GO:0005886">
    <property type="term" value="C:plasma membrane"/>
    <property type="evidence" value="ECO:0007669"/>
    <property type="project" value="UniProtKB-SubCell"/>
</dbReference>
<evidence type="ECO:0000256" key="10">
    <source>
        <dbReference type="ARBA" id="ARBA00023012"/>
    </source>
</evidence>
<dbReference type="SUPFAM" id="SSF158472">
    <property type="entry name" value="HAMP domain-like"/>
    <property type="match status" value="1"/>
</dbReference>